<gene>
    <name evidence="1" type="ORF">BaRGS_00024566</name>
</gene>
<proteinExistence type="predicted"/>
<dbReference type="EMBL" id="JACVVK020000214">
    <property type="protein sequence ID" value="KAK7484196.1"/>
    <property type="molecule type" value="Genomic_DNA"/>
</dbReference>
<dbReference type="AlphaFoldDB" id="A0ABD0KAP5"/>
<keyword evidence="2" id="KW-1185">Reference proteome</keyword>
<feature type="non-terminal residue" evidence="1">
    <location>
        <position position="57"/>
    </location>
</feature>
<organism evidence="1 2">
    <name type="scientific">Batillaria attramentaria</name>
    <dbReference type="NCBI Taxonomy" id="370345"/>
    <lineage>
        <taxon>Eukaryota</taxon>
        <taxon>Metazoa</taxon>
        <taxon>Spiralia</taxon>
        <taxon>Lophotrochozoa</taxon>
        <taxon>Mollusca</taxon>
        <taxon>Gastropoda</taxon>
        <taxon>Caenogastropoda</taxon>
        <taxon>Sorbeoconcha</taxon>
        <taxon>Cerithioidea</taxon>
        <taxon>Batillariidae</taxon>
        <taxon>Batillaria</taxon>
    </lineage>
</organism>
<evidence type="ECO:0000313" key="1">
    <source>
        <dbReference type="EMBL" id="KAK7484196.1"/>
    </source>
</evidence>
<reference evidence="1 2" key="1">
    <citation type="journal article" date="2023" name="Sci. Data">
        <title>Genome assembly of the Korean intertidal mud-creeper Batillaria attramentaria.</title>
        <authorList>
            <person name="Patra A.K."/>
            <person name="Ho P.T."/>
            <person name="Jun S."/>
            <person name="Lee S.J."/>
            <person name="Kim Y."/>
            <person name="Won Y.J."/>
        </authorList>
    </citation>
    <scope>NUCLEOTIDE SEQUENCE [LARGE SCALE GENOMIC DNA]</scope>
    <source>
        <strain evidence="1">Wonlab-2016</strain>
    </source>
</reference>
<evidence type="ECO:0000313" key="2">
    <source>
        <dbReference type="Proteomes" id="UP001519460"/>
    </source>
</evidence>
<comment type="caution">
    <text evidence="1">The sequence shown here is derived from an EMBL/GenBank/DDBJ whole genome shotgun (WGS) entry which is preliminary data.</text>
</comment>
<name>A0ABD0KAP5_9CAEN</name>
<sequence>MIKQSPDEENPHFGDKQQSIVQDVRMQSVFISVGFFSLYDQEISIGIINRSFHIVIE</sequence>
<protein>
    <submittedName>
        <fullName evidence="1">Uncharacterized protein</fullName>
    </submittedName>
</protein>
<accession>A0ABD0KAP5</accession>
<dbReference type="Proteomes" id="UP001519460">
    <property type="component" value="Unassembled WGS sequence"/>
</dbReference>